<keyword evidence="2" id="KW-1133">Transmembrane helix</keyword>
<dbReference type="Proteomes" id="UP000245992">
    <property type="component" value="Unassembled WGS sequence"/>
</dbReference>
<keyword evidence="4" id="KW-1185">Reference proteome</keyword>
<dbReference type="EMBL" id="AZSP01000036">
    <property type="protein sequence ID" value="PVE13241.1"/>
    <property type="molecule type" value="Genomic_DNA"/>
</dbReference>
<proteinExistence type="predicted"/>
<feature type="compositionally biased region" description="Low complexity" evidence="1">
    <location>
        <begin position="85"/>
        <end position="94"/>
    </location>
</feature>
<organism evidence="3 4">
    <name type="scientific">Streptomyces scopuliridis RB72</name>
    <dbReference type="NCBI Taxonomy" id="1440053"/>
    <lineage>
        <taxon>Bacteria</taxon>
        <taxon>Bacillati</taxon>
        <taxon>Actinomycetota</taxon>
        <taxon>Actinomycetes</taxon>
        <taxon>Kitasatosporales</taxon>
        <taxon>Streptomycetaceae</taxon>
        <taxon>Streptomyces</taxon>
    </lineage>
</organism>
<feature type="region of interest" description="Disordered" evidence="1">
    <location>
        <begin position="54"/>
        <end position="125"/>
    </location>
</feature>
<dbReference type="RefSeq" id="WP_276311260.1">
    <property type="nucleotide sequence ID" value="NZ_AZSP01000036.1"/>
</dbReference>
<feature type="compositionally biased region" description="Gly residues" evidence="1">
    <location>
        <begin position="54"/>
        <end position="64"/>
    </location>
</feature>
<gene>
    <name evidence="3" type="ORF">Y717_20580</name>
</gene>
<evidence type="ECO:0000313" key="4">
    <source>
        <dbReference type="Proteomes" id="UP000245992"/>
    </source>
</evidence>
<comment type="caution">
    <text evidence="3">The sequence shown here is derived from an EMBL/GenBank/DDBJ whole genome shotgun (WGS) entry which is preliminary data.</text>
</comment>
<keyword evidence="2" id="KW-0472">Membrane</keyword>
<name>A0A2T7TDS1_9ACTN</name>
<protein>
    <submittedName>
        <fullName evidence="3">Adhesin</fullName>
    </submittedName>
</protein>
<dbReference type="AlphaFoldDB" id="A0A2T7TDS1"/>
<keyword evidence="2" id="KW-0812">Transmembrane</keyword>
<evidence type="ECO:0000313" key="3">
    <source>
        <dbReference type="EMBL" id="PVE13241.1"/>
    </source>
</evidence>
<evidence type="ECO:0000256" key="1">
    <source>
        <dbReference type="SAM" id="MobiDB-lite"/>
    </source>
</evidence>
<accession>A0A2T7TDS1</accession>
<feature type="transmembrane region" description="Helical" evidence="2">
    <location>
        <begin position="28"/>
        <end position="50"/>
    </location>
</feature>
<evidence type="ECO:0000256" key="2">
    <source>
        <dbReference type="SAM" id="Phobius"/>
    </source>
</evidence>
<reference evidence="3 4" key="1">
    <citation type="submission" date="2013-12" db="EMBL/GenBank/DDBJ databases">
        <title>Annotated genome of Streptomyces scopuliridis.</title>
        <authorList>
            <person name="Olson J.B."/>
        </authorList>
    </citation>
    <scope>NUCLEOTIDE SEQUENCE [LARGE SCALE GENOMIC DNA]</scope>
    <source>
        <strain evidence="3 4">RB72</strain>
    </source>
</reference>
<feature type="region of interest" description="Disordered" evidence="1">
    <location>
        <begin position="1"/>
        <end position="24"/>
    </location>
</feature>
<sequence length="284" mass="29182">MCDTVAGEPERYTAHTGRRSRKRLSVTVPARVTVVVALALGSLGATLALVTGSGGGSGADGAGARGVPTRIGPPELPGLGGGGSSASPTGSPTATQDPDETPSPGPDPDQSRSPEPGYSAWAGPGCASGEYTEHGRFENGDAAWYTVTDGGYKGGSCDGRFSAVPMSGSPAQDRGSTATWSWKLGKAYEKCALAVYVPDSGRPADTAGHPTVYRVLRDPTDTSSAYAAFGVRQTAHRGSLVSVGSYRVEGESFSVQLLDRGRDWGSEDRYGAHHAAAQMNLNCT</sequence>